<keyword evidence="5" id="KW-0560">Oxidoreductase</keyword>
<sequence>MAPQTLPVLIVGAGPTGVISALSLLRNGIPVRIIEKDPHPRLGQRGSGIMPRTLEIFDYLGVPEIAKQAYPVSLIRNFEPGTTKVKSTFSMLPNIPKTPGIPYDVGKMLGQQTLERLIRKHIEEYGVHIELGTELRTIEQHEDRVVAHVIRRDGDKEVEDTIEAAYLIGADGAKGAVRKQLGLTFLGETYDNIRLLIADVKVECSLLSPEYMQMFGTFNEGVAFRPTPDVAEDAFQAMISGEGIDFAALANDKDALEAHVLKYAPADTKIKEVLWASEWRANVRMADTFNKGRCFVAGDAAHVHTPAGGQGLNSSIQDAFNLSWKIALVYKSLAPPSLLETYTGERLPVIADMLNMTTKLMERQRTIAVPAKAWERGPHVYMLYVNYRTSDIVLEEIKTGIEPIDTYGTIRDGNVVAGDRAPDAPGVEVLGPTGEGKTRLMEVFTPTAHTVLVFSPSVDAARPLLDGLAIFDTNVVRSAVILPSGISAASGGLRTSTIIADKDGHAYNEYQVEKGESRVVVIRPDGVIGATVGDADGVKRYFKKIFV</sequence>
<evidence type="ECO:0000313" key="9">
    <source>
        <dbReference type="Proteomes" id="UP000053558"/>
    </source>
</evidence>
<evidence type="ECO:0000256" key="1">
    <source>
        <dbReference type="ARBA" id="ARBA00001974"/>
    </source>
</evidence>
<dbReference type="Gene3D" id="3.40.30.20">
    <property type="match status" value="1"/>
</dbReference>
<dbReference type="EMBL" id="JH711575">
    <property type="protein sequence ID" value="EIW84039.1"/>
    <property type="molecule type" value="Genomic_DNA"/>
</dbReference>
<dbReference type="PANTHER" id="PTHR43004">
    <property type="entry name" value="TRK SYSTEM POTASSIUM UPTAKE PROTEIN"/>
    <property type="match status" value="1"/>
</dbReference>
<comment type="similarity">
    <text evidence="2">Belongs to the PheA/TfdB FAD monooxygenase family.</text>
</comment>
<comment type="cofactor">
    <cofactor evidence="1">
        <name>FAD</name>
        <dbReference type="ChEBI" id="CHEBI:57692"/>
    </cofactor>
</comment>
<dbReference type="GO" id="GO:0016709">
    <property type="term" value="F:oxidoreductase activity, acting on paired donors, with incorporation or reduction of molecular oxygen, NAD(P)H as one donor, and incorporation of one atom of oxygen"/>
    <property type="evidence" value="ECO:0007669"/>
    <property type="project" value="UniProtKB-ARBA"/>
</dbReference>
<keyword evidence="9" id="KW-1185">Reference proteome</keyword>
<evidence type="ECO:0000256" key="2">
    <source>
        <dbReference type="ARBA" id="ARBA00007801"/>
    </source>
</evidence>
<dbReference type="InterPro" id="IPR036188">
    <property type="entry name" value="FAD/NAD-bd_sf"/>
</dbReference>
<gene>
    <name evidence="8" type="ORF">CONPUDRAFT_119600</name>
</gene>
<dbReference type="InterPro" id="IPR036249">
    <property type="entry name" value="Thioredoxin-like_sf"/>
</dbReference>
<dbReference type="Pfam" id="PF07976">
    <property type="entry name" value="Phe_hydrox_dim"/>
    <property type="match status" value="1"/>
</dbReference>
<dbReference type="Pfam" id="PF01494">
    <property type="entry name" value="FAD_binding_3"/>
    <property type="match status" value="1"/>
</dbReference>
<dbReference type="GO" id="GO:0071949">
    <property type="term" value="F:FAD binding"/>
    <property type="evidence" value="ECO:0007669"/>
    <property type="project" value="InterPro"/>
</dbReference>
<dbReference type="PRINTS" id="PR00420">
    <property type="entry name" value="RNGMNOXGNASE"/>
</dbReference>
<dbReference type="KEGG" id="cput:CONPUDRAFT_119600"/>
<proteinExistence type="inferred from homology"/>
<feature type="domain" description="FAD-binding" evidence="6">
    <location>
        <begin position="6"/>
        <end position="355"/>
    </location>
</feature>
<keyword evidence="3" id="KW-0285">Flavoprotein</keyword>
<dbReference type="SUPFAM" id="SSF51905">
    <property type="entry name" value="FAD/NAD(P)-binding domain"/>
    <property type="match status" value="1"/>
</dbReference>
<dbReference type="InterPro" id="IPR050641">
    <property type="entry name" value="RIFMO-like"/>
</dbReference>
<evidence type="ECO:0000256" key="5">
    <source>
        <dbReference type="ARBA" id="ARBA00023002"/>
    </source>
</evidence>
<dbReference type="RefSeq" id="XP_007765859.1">
    <property type="nucleotide sequence ID" value="XM_007767669.1"/>
</dbReference>
<protein>
    <submittedName>
        <fullName evidence="8">Uncharacterized protein</fullName>
    </submittedName>
</protein>
<accession>A0A5M3MY64</accession>
<dbReference type="PANTHER" id="PTHR43004:SF19">
    <property type="entry name" value="BINDING MONOOXYGENASE, PUTATIVE (JCVI)-RELATED"/>
    <property type="match status" value="1"/>
</dbReference>
<dbReference type="InterPro" id="IPR002938">
    <property type="entry name" value="FAD-bd"/>
</dbReference>
<dbReference type="Gene3D" id="3.30.70.2450">
    <property type="match status" value="1"/>
</dbReference>
<dbReference type="Proteomes" id="UP000053558">
    <property type="component" value="Unassembled WGS sequence"/>
</dbReference>
<feature type="domain" description="Phenol hydroxylase-like C-terminal dimerisation" evidence="7">
    <location>
        <begin position="500"/>
        <end position="546"/>
    </location>
</feature>
<organism evidence="8 9">
    <name type="scientific">Coniophora puteana (strain RWD-64-598)</name>
    <name type="common">Brown rot fungus</name>
    <dbReference type="NCBI Taxonomy" id="741705"/>
    <lineage>
        <taxon>Eukaryota</taxon>
        <taxon>Fungi</taxon>
        <taxon>Dikarya</taxon>
        <taxon>Basidiomycota</taxon>
        <taxon>Agaricomycotina</taxon>
        <taxon>Agaricomycetes</taxon>
        <taxon>Agaricomycetidae</taxon>
        <taxon>Boletales</taxon>
        <taxon>Coniophorineae</taxon>
        <taxon>Coniophoraceae</taxon>
        <taxon>Coniophora</taxon>
    </lineage>
</organism>
<dbReference type="InterPro" id="IPR038220">
    <property type="entry name" value="PHOX_C_sf"/>
</dbReference>
<reference evidence="9" key="1">
    <citation type="journal article" date="2012" name="Science">
        <title>The Paleozoic origin of enzymatic lignin decomposition reconstructed from 31 fungal genomes.</title>
        <authorList>
            <person name="Floudas D."/>
            <person name="Binder M."/>
            <person name="Riley R."/>
            <person name="Barry K."/>
            <person name="Blanchette R.A."/>
            <person name="Henrissat B."/>
            <person name="Martinez A.T."/>
            <person name="Otillar R."/>
            <person name="Spatafora J.W."/>
            <person name="Yadav J.S."/>
            <person name="Aerts A."/>
            <person name="Benoit I."/>
            <person name="Boyd A."/>
            <person name="Carlson A."/>
            <person name="Copeland A."/>
            <person name="Coutinho P.M."/>
            <person name="de Vries R.P."/>
            <person name="Ferreira P."/>
            <person name="Findley K."/>
            <person name="Foster B."/>
            <person name="Gaskell J."/>
            <person name="Glotzer D."/>
            <person name="Gorecki P."/>
            <person name="Heitman J."/>
            <person name="Hesse C."/>
            <person name="Hori C."/>
            <person name="Igarashi K."/>
            <person name="Jurgens J.A."/>
            <person name="Kallen N."/>
            <person name="Kersten P."/>
            <person name="Kohler A."/>
            <person name="Kuees U."/>
            <person name="Kumar T.K.A."/>
            <person name="Kuo A."/>
            <person name="LaButti K."/>
            <person name="Larrondo L.F."/>
            <person name="Lindquist E."/>
            <person name="Ling A."/>
            <person name="Lombard V."/>
            <person name="Lucas S."/>
            <person name="Lundell T."/>
            <person name="Martin R."/>
            <person name="McLaughlin D.J."/>
            <person name="Morgenstern I."/>
            <person name="Morin E."/>
            <person name="Murat C."/>
            <person name="Nagy L.G."/>
            <person name="Nolan M."/>
            <person name="Ohm R.A."/>
            <person name="Patyshakuliyeva A."/>
            <person name="Rokas A."/>
            <person name="Ruiz-Duenas F.J."/>
            <person name="Sabat G."/>
            <person name="Salamov A."/>
            <person name="Samejima M."/>
            <person name="Schmutz J."/>
            <person name="Slot J.C."/>
            <person name="St John F."/>
            <person name="Stenlid J."/>
            <person name="Sun H."/>
            <person name="Sun S."/>
            <person name="Syed K."/>
            <person name="Tsang A."/>
            <person name="Wiebenga A."/>
            <person name="Young D."/>
            <person name="Pisabarro A."/>
            <person name="Eastwood D.C."/>
            <person name="Martin F."/>
            <person name="Cullen D."/>
            <person name="Grigoriev I.V."/>
            <person name="Hibbett D.S."/>
        </authorList>
    </citation>
    <scope>NUCLEOTIDE SEQUENCE [LARGE SCALE GENOMIC DNA]</scope>
    <source>
        <strain evidence="9">RWD-64-598 SS2</strain>
    </source>
</reference>
<dbReference type="AlphaFoldDB" id="A0A5M3MY64"/>
<dbReference type="OrthoDB" id="2690153at2759"/>
<evidence type="ECO:0000259" key="7">
    <source>
        <dbReference type="Pfam" id="PF07976"/>
    </source>
</evidence>
<dbReference type="OMA" id="NCHAYAG"/>
<comment type="caution">
    <text evidence="8">The sequence shown here is derived from an EMBL/GenBank/DDBJ whole genome shotgun (WGS) entry which is preliminary data.</text>
</comment>
<keyword evidence="4" id="KW-0274">FAD</keyword>
<evidence type="ECO:0000256" key="4">
    <source>
        <dbReference type="ARBA" id="ARBA00022827"/>
    </source>
</evidence>
<evidence type="ECO:0000256" key="3">
    <source>
        <dbReference type="ARBA" id="ARBA00022630"/>
    </source>
</evidence>
<dbReference type="InterPro" id="IPR012941">
    <property type="entry name" value="Phe_hydrox_C_dim_dom"/>
</dbReference>
<evidence type="ECO:0000313" key="8">
    <source>
        <dbReference type="EMBL" id="EIW84039.1"/>
    </source>
</evidence>
<dbReference type="Gene3D" id="3.50.50.60">
    <property type="entry name" value="FAD/NAD(P)-binding domain"/>
    <property type="match status" value="1"/>
</dbReference>
<evidence type="ECO:0000259" key="6">
    <source>
        <dbReference type="Pfam" id="PF01494"/>
    </source>
</evidence>
<name>A0A5M3MY64_CONPW</name>
<dbReference type="SUPFAM" id="SSF52833">
    <property type="entry name" value="Thioredoxin-like"/>
    <property type="match status" value="1"/>
</dbReference>
<dbReference type="GeneID" id="19199480"/>